<dbReference type="RefSeq" id="WP_269882241.1">
    <property type="nucleotide sequence ID" value="NZ_JAQAGZ010000009.1"/>
</dbReference>
<dbReference type="PANTHER" id="PTHR43649">
    <property type="entry name" value="ARABINOSE-BINDING PROTEIN-RELATED"/>
    <property type="match status" value="1"/>
</dbReference>
<evidence type="ECO:0000256" key="2">
    <source>
        <dbReference type="ARBA" id="ARBA00022729"/>
    </source>
</evidence>
<keyword evidence="8" id="KW-1185">Reference proteome</keyword>
<dbReference type="PROSITE" id="PS51257">
    <property type="entry name" value="PROKAR_LIPOPROTEIN"/>
    <property type="match status" value="1"/>
</dbReference>
<feature type="chain" id="PRO_5045173358" evidence="6">
    <location>
        <begin position="22"/>
        <end position="438"/>
    </location>
</feature>
<name>A0ABT4QA03_9BACL</name>
<evidence type="ECO:0000256" key="1">
    <source>
        <dbReference type="ARBA" id="ARBA00022475"/>
    </source>
</evidence>
<evidence type="ECO:0000256" key="6">
    <source>
        <dbReference type="SAM" id="SignalP"/>
    </source>
</evidence>
<dbReference type="InterPro" id="IPR050490">
    <property type="entry name" value="Bact_solute-bd_prot1"/>
</dbReference>
<keyword evidence="2 6" id="KW-0732">Signal</keyword>
<organism evidence="7 8">
    <name type="scientific">Paenibacillus gyeongsangnamensis</name>
    <dbReference type="NCBI Taxonomy" id="3388067"/>
    <lineage>
        <taxon>Bacteria</taxon>
        <taxon>Bacillati</taxon>
        <taxon>Bacillota</taxon>
        <taxon>Bacilli</taxon>
        <taxon>Bacillales</taxon>
        <taxon>Paenibacillaceae</taxon>
        <taxon>Paenibacillus</taxon>
    </lineage>
</organism>
<protein>
    <submittedName>
        <fullName evidence="7">ABC transporter substrate-binding protein</fullName>
    </submittedName>
</protein>
<dbReference type="EMBL" id="JAQAGZ010000009">
    <property type="protein sequence ID" value="MCZ8513717.1"/>
    <property type="molecule type" value="Genomic_DNA"/>
</dbReference>
<comment type="caution">
    <text evidence="7">The sequence shown here is derived from an EMBL/GenBank/DDBJ whole genome shotgun (WGS) entry which is preliminary data.</text>
</comment>
<gene>
    <name evidence="7" type="ORF">O9H85_15005</name>
</gene>
<feature type="signal peptide" evidence="6">
    <location>
        <begin position="1"/>
        <end position="21"/>
    </location>
</feature>
<dbReference type="CDD" id="cd14748">
    <property type="entry name" value="PBP2_UgpB"/>
    <property type="match status" value="1"/>
</dbReference>
<evidence type="ECO:0000313" key="7">
    <source>
        <dbReference type="EMBL" id="MCZ8513717.1"/>
    </source>
</evidence>
<sequence length="438" mass="47367">MKMTKKPFMLAAFAALVTTLAACSGGTGTNTASSSAKGSGVVEITFTNWLSVEDATKNIFTNLVTEFEKENPNIKIKSVGIPFNQFKDQVLVMSMGGNAPDVMQSNQNYTSAFAGAGIAEPLDSLLGPDIVGDIIEGSKQGVTYNGKLMAMPWTPHPNSFFWNKTLFKKAGLDPEQPPKTYAEMLEMAKKITALKTDEQGKPIYGLGLSSSSSSNTGNFLLSHVMSFGGKFVDDKGAVVFDQGSALKDTLDMYRTLISSNVSPKGGDIKDLRALFGNGTLGMTIDGDFARNIFRDASGKGEAFDKEWGVTVIPVNKTGKSETIFTEHQLLISKDSKQKEAAATFVKWLVSKDAMTMYHKSNGVLSARKSIAALPEMNEDQYAKTFNEQMKTASALPTANPKFDNAMKESTSMIQLVTDGNGVDDVISKVMPKIKDMYK</sequence>
<dbReference type="InterPro" id="IPR006059">
    <property type="entry name" value="SBP"/>
</dbReference>
<accession>A0ABT4QA03</accession>
<dbReference type="SUPFAM" id="SSF53850">
    <property type="entry name" value="Periplasmic binding protein-like II"/>
    <property type="match status" value="1"/>
</dbReference>
<keyword evidence="3" id="KW-0472">Membrane</keyword>
<dbReference type="Pfam" id="PF01547">
    <property type="entry name" value="SBP_bac_1"/>
    <property type="match status" value="1"/>
</dbReference>
<dbReference type="Gene3D" id="3.40.190.10">
    <property type="entry name" value="Periplasmic binding protein-like II"/>
    <property type="match status" value="2"/>
</dbReference>
<keyword evidence="5" id="KW-0449">Lipoprotein</keyword>
<evidence type="ECO:0000256" key="3">
    <source>
        <dbReference type="ARBA" id="ARBA00023136"/>
    </source>
</evidence>
<evidence type="ECO:0000256" key="5">
    <source>
        <dbReference type="ARBA" id="ARBA00023288"/>
    </source>
</evidence>
<keyword evidence="1" id="KW-1003">Cell membrane</keyword>
<evidence type="ECO:0000256" key="4">
    <source>
        <dbReference type="ARBA" id="ARBA00023139"/>
    </source>
</evidence>
<proteinExistence type="predicted"/>
<evidence type="ECO:0000313" key="8">
    <source>
        <dbReference type="Proteomes" id="UP001527882"/>
    </source>
</evidence>
<keyword evidence="4" id="KW-0564">Palmitate</keyword>
<dbReference type="PANTHER" id="PTHR43649:SF33">
    <property type="entry name" value="POLYGALACTURONAN_RHAMNOGALACTURONAN-BINDING PROTEIN YTCQ"/>
    <property type="match status" value="1"/>
</dbReference>
<reference evidence="7 8" key="1">
    <citation type="submission" date="2022-12" db="EMBL/GenBank/DDBJ databases">
        <title>Draft genome sequence of Paenibacillus sp. dW9.</title>
        <authorList>
            <person name="Choi E.-W."/>
            <person name="Kim D.-U."/>
        </authorList>
    </citation>
    <scope>NUCLEOTIDE SEQUENCE [LARGE SCALE GENOMIC DNA]</scope>
    <source>
        <strain evidence="8">dW9</strain>
    </source>
</reference>
<dbReference type="Proteomes" id="UP001527882">
    <property type="component" value="Unassembled WGS sequence"/>
</dbReference>